<keyword evidence="3" id="KW-1185">Reference proteome</keyword>
<organism evidence="2 3">
    <name type="scientific">Porphyra umbilicalis</name>
    <name type="common">Purple laver</name>
    <name type="synonym">Red alga</name>
    <dbReference type="NCBI Taxonomy" id="2786"/>
    <lineage>
        <taxon>Eukaryota</taxon>
        <taxon>Rhodophyta</taxon>
        <taxon>Bangiophyceae</taxon>
        <taxon>Bangiales</taxon>
        <taxon>Bangiaceae</taxon>
        <taxon>Porphyra</taxon>
    </lineage>
</organism>
<accession>A0A1X6NQ89</accession>
<gene>
    <name evidence="2" type="ORF">BU14_0694s0006</name>
</gene>
<feature type="region of interest" description="Disordered" evidence="1">
    <location>
        <begin position="81"/>
        <end position="103"/>
    </location>
</feature>
<reference evidence="2 3" key="1">
    <citation type="submission" date="2017-03" db="EMBL/GenBank/DDBJ databases">
        <title>WGS assembly of Porphyra umbilicalis.</title>
        <authorList>
            <person name="Brawley S.H."/>
            <person name="Blouin N.A."/>
            <person name="Ficko-Blean E."/>
            <person name="Wheeler G.L."/>
            <person name="Lohr M."/>
            <person name="Goodson H.V."/>
            <person name="Jenkins J.W."/>
            <person name="Blaby-Haas C.E."/>
            <person name="Helliwell K.E."/>
            <person name="Chan C."/>
            <person name="Marriage T."/>
            <person name="Bhattacharya D."/>
            <person name="Klein A.S."/>
            <person name="Badis Y."/>
            <person name="Brodie J."/>
            <person name="Cao Y."/>
            <person name="Collen J."/>
            <person name="Dittami S.M."/>
            <person name="Gachon C.M."/>
            <person name="Green B.R."/>
            <person name="Karpowicz S."/>
            <person name="Kim J.W."/>
            <person name="Kudahl U."/>
            <person name="Lin S."/>
            <person name="Michel G."/>
            <person name="Mittag M."/>
            <person name="Olson B.J."/>
            <person name="Pangilinan J."/>
            <person name="Peng Y."/>
            <person name="Qiu H."/>
            <person name="Shu S."/>
            <person name="Singer J.T."/>
            <person name="Smith A.G."/>
            <person name="Sprecher B.N."/>
            <person name="Wagner V."/>
            <person name="Wang W."/>
            <person name="Wang Z.-Y."/>
            <person name="Yan J."/>
            <person name="Yarish C."/>
            <person name="Zoeuner-Riek S."/>
            <person name="Zhuang Y."/>
            <person name="Zou Y."/>
            <person name="Lindquist E.A."/>
            <person name="Grimwood J."/>
            <person name="Barry K."/>
            <person name="Rokhsar D.S."/>
            <person name="Schmutz J."/>
            <person name="Stiller J.W."/>
            <person name="Grossman A.R."/>
            <person name="Prochnik S.E."/>
        </authorList>
    </citation>
    <scope>NUCLEOTIDE SEQUENCE [LARGE SCALE GENOMIC DNA]</scope>
    <source>
        <strain evidence="2">4086291</strain>
    </source>
</reference>
<protein>
    <submittedName>
        <fullName evidence="2">Uncharacterized protein</fullName>
    </submittedName>
</protein>
<proteinExistence type="predicted"/>
<feature type="compositionally biased region" description="Basic residues" evidence="1">
    <location>
        <begin position="92"/>
        <end position="103"/>
    </location>
</feature>
<evidence type="ECO:0000313" key="2">
    <source>
        <dbReference type="EMBL" id="OSX70666.1"/>
    </source>
</evidence>
<dbReference type="AlphaFoldDB" id="A0A1X6NQ89"/>
<evidence type="ECO:0000256" key="1">
    <source>
        <dbReference type="SAM" id="MobiDB-lite"/>
    </source>
</evidence>
<evidence type="ECO:0000313" key="3">
    <source>
        <dbReference type="Proteomes" id="UP000218209"/>
    </source>
</evidence>
<sequence>MCSPFRSQPPVLSPLSGLIPPLYSPLPLRPSPSAVVLLSRSLTSLFTSACTGLLPLPRSPATPPHPFVDDHGPHAALPVARSTRAGEPARALPRRRRPVDRRRHAVGRVARRGGAPDALPCRRDARAGGGLLARRLPVAARRGGPQLYDAPRLQRHRRTRRQFGHGVSAIARRRGSRPPALRRRRARRRVRVQGVWGATRRPPWLGH</sequence>
<name>A0A1X6NQ89_PORUM</name>
<dbReference type="EMBL" id="KV919225">
    <property type="protein sequence ID" value="OSX70666.1"/>
    <property type="molecule type" value="Genomic_DNA"/>
</dbReference>
<dbReference type="Proteomes" id="UP000218209">
    <property type="component" value="Unassembled WGS sequence"/>
</dbReference>